<evidence type="ECO:0000313" key="1">
    <source>
        <dbReference type="EMBL" id="KAI8668710.1"/>
    </source>
</evidence>
<evidence type="ECO:0000313" key="2">
    <source>
        <dbReference type="Proteomes" id="UP001065298"/>
    </source>
</evidence>
<keyword evidence="1" id="KW-0418">Kinase</keyword>
<protein>
    <submittedName>
        <fullName evidence="1">Protein kinase domain-containing protein</fullName>
    </submittedName>
</protein>
<sequence>MSPEQPPMAQPKLSISTSDPVIARKLVDEEMEQLRGPKSASECLGLPGDYPTGLNRSRSLSNRSDLSSRIDDYGRRFREDNTSGSLEKGLQQLSLLGVGTEGSLGGPETYRPDEVQIQSLADDLTTAAVPHYRDRTKDWIPLGELRRLCSPPVVYEELRGRVDKSHLQKYTDYVCGQTDDDFNAERSSHILFAILVLTGRLDLLGGFYEAKICDRDFPFIRGDDGVLRPLKRDSRGKETRHFPSTEKSFISQFYREQWHINVPIISMTRDKQPAEYELHAETIMPWTSRRHINEKGGHADVYEVEIHPDHHRFIGHEVFALKVLHSPDQDEFERELYALRKTPPGDHVIELFATFQCGSELSFLFPWAEGGSLGDLMKKHPSELFASPTNASPLLIQWIAKQCAGIAEGLRGIHNVKPAVRRKGDKPNQDWKDNYGIHRDIKPANILRFTDKKLDGDLGKLKLADFGLTKFHTLASRSLQPGKGKMSPSYAAPEQMKEGPGVSRKADIWALGCVFLMLLTWAIRGPGALRRFQCVRMNEGDMGHASRFWNTDSFFINVTQQFGHSVSSGFLLKRAVALRVKYNKRAISRVDGEANYLTEFLDFILHHMLVIDKTQRAGSDEVCEFLHNKMQKYNKDGYNVTLPSLDRPKNVDEPECACNHEDNEYHCQYQNGSTPLVAV</sequence>
<keyword evidence="2" id="KW-1185">Reference proteome</keyword>
<comment type="caution">
    <text evidence="1">The sequence shown here is derived from an EMBL/GenBank/DDBJ whole genome shotgun (WGS) entry which is preliminary data.</text>
</comment>
<gene>
    <name evidence="1" type="ORF">NCS57_00683200</name>
</gene>
<proteinExistence type="predicted"/>
<dbReference type="Proteomes" id="UP001065298">
    <property type="component" value="Chromosome 5"/>
</dbReference>
<reference evidence="1" key="1">
    <citation type="submission" date="2022-06" db="EMBL/GenBank/DDBJ databases">
        <title>Fusarium solani species complex genomes reveal bases of compartmentalisation and animal pathogenesis.</title>
        <authorList>
            <person name="Tsai I.J."/>
        </authorList>
    </citation>
    <scope>NUCLEOTIDE SEQUENCE</scope>
    <source>
        <strain evidence="1">Fu6.1</strain>
    </source>
</reference>
<dbReference type="EMBL" id="CM046507">
    <property type="protein sequence ID" value="KAI8668710.1"/>
    <property type="molecule type" value="Genomic_DNA"/>
</dbReference>
<accession>A0ACC0QW20</accession>
<name>A0ACC0QW20_9HYPO</name>
<organism evidence="1 2">
    <name type="scientific">Fusarium keratoplasticum</name>
    <dbReference type="NCBI Taxonomy" id="1328300"/>
    <lineage>
        <taxon>Eukaryota</taxon>
        <taxon>Fungi</taxon>
        <taxon>Dikarya</taxon>
        <taxon>Ascomycota</taxon>
        <taxon>Pezizomycotina</taxon>
        <taxon>Sordariomycetes</taxon>
        <taxon>Hypocreomycetidae</taxon>
        <taxon>Hypocreales</taxon>
        <taxon>Nectriaceae</taxon>
        <taxon>Fusarium</taxon>
        <taxon>Fusarium solani species complex</taxon>
    </lineage>
</organism>
<keyword evidence="1" id="KW-0808">Transferase</keyword>